<evidence type="ECO:0000313" key="3">
    <source>
        <dbReference type="Proteomes" id="UP001140560"/>
    </source>
</evidence>
<feature type="region of interest" description="Disordered" evidence="1">
    <location>
        <begin position="35"/>
        <end position="55"/>
    </location>
</feature>
<proteinExistence type="predicted"/>
<accession>A0A9W8YFG2</accession>
<sequence length="384" mass="44080">MIHVKPSIDVQNRSRKLVAHLAMMLTDLRIDTQYTEHGEPLTDESRTTEETQERDRRRRFIAEFAPHLRKVEQIKLEGGIPRDEKREILRALHWCPLKKVVMIGLSFPAGNTWGSQGFQLKALDPGQNIDSNINLEDEDLDGILASYRRGFSISRGFQFEPDYGWPAQAPLLQTIALHHASTVEELKICGYNGCPILSFQTPMTAPLLNGLRHYDNLKQLVISLWLLTWYEDSYRDTEIIQSWLDTRSPSSTALAVVTPPTSPMREHPVDPGQFPNFNPRVAPRQEFNRWAVALKTRFSPSALAYRVARDMGPYLSPVAKERPGGVKVRASFCLGVREEGRSASDIFDLEIRIGQDDQVLEYIGPREEGERGRWWTKLEERRWF</sequence>
<protein>
    <submittedName>
        <fullName evidence="2">Uncharacterized protein</fullName>
    </submittedName>
</protein>
<evidence type="ECO:0000313" key="2">
    <source>
        <dbReference type="EMBL" id="KAJ4374230.1"/>
    </source>
</evidence>
<evidence type="ECO:0000256" key="1">
    <source>
        <dbReference type="SAM" id="MobiDB-lite"/>
    </source>
</evidence>
<gene>
    <name evidence="2" type="ORF">N0V83_002971</name>
</gene>
<organism evidence="2 3">
    <name type="scientific">Neocucurbitaria cava</name>
    <dbReference type="NCBI Taxonomy" id="798079"/>
    <lineage>
        <taxon>Eukaryota</taxon>
        <taxon>Fungi</taxon>
        <taxon>Dikarya</taxon>
        <taxon>Ascomycota</taxon>
        <taxon>Pezizomycotina</taxon>
        <taxon>Dothideomycetes</taxon>
        <taxon>Pleosporomycetidae</taxon>
        <taxon>Pleosporales</taxon>
        <taxon>Pleosporineae</taxon>
        <taxon>Cucurbitariaceae</taxon>
        <taxon>Neocucurbitaria</taxon>
    </lineage>
</organism>
<dbReference type="OrthoDB" id="47801at2759"/>
<dbReference type="Proteomes" id="UP001140560">
    <property type="component" value="Unassembled WGS sequence"/>
</dbReference>
<name>A0A9W8YFG2_9PLEO</name>
<reference evidence="2" key="1">
    <citation type="submission" date="2022-10" db="EMBL/GenBank/DDBJ databases">
        <title>Tapping the CABI collections for fungal endophytes: first genome assemblies for Collariella, Neodidymelliopsis, Ascochyta clinopodiicola, Didymella pomorum, Didymosphaeria variabile, Neocosmospora piperis and Neocucurbitaria cava.</title>
        <authorList>
            <person name="Hill R."/>
        </authorList>
    </citation>
    <scope>NUCLEOTIDE SEQUENCE</scope>
    <source>
        <strain evidence="2">IMI 356814</strain>
    </source>
</reference>
<keyword evidence="3" id="KW-1185">Reference proteome</keyword>
<dbReference type="EMBL" id="JAPEUY010000004">
    <property type="protein sequence ID" value="KAJ4374230.1"/>
    <property type="molecule type" value="Genomic_DNA"/>
</dbReference>
<comment type="caution">
    <text evidence="2">The sequence shown here is derived from an EMBL/GenBank/DDBJ whole genome shotgun (WGS) entry which is preliminary data.</text>
</comment>
<dbReference type="AlphaFoldDB" id="A0A9W8YFG2"/>